<dbReference type="EMBL" id="JABAFX010000002">
    <property type="protein sequence ID" value="NME56079.1"/>
    <property type="molecule type" value="Genomic_DNA"/>
</dbReference>
<keyword evidence="1" id="KW-0175">Coiled coil</keyword>
<dbReference type="GO" id="GO:0005524">
    <property type="term" value="F:ATP binding"/>
    <property type="evidence" value="ECO:0007669"/>
    <property type="project" value="UniProtKB-KW"/>
</dbReference>
<dbReference type="InterPro" id="IPR003593">
    <property type="entry name" value="AAA+_ATPase"/>
</dbReference>
<evidence type="ECO:0000256" key="1">
    <source>
        <dbReference type="SAM" id="Coils"/>
    </source>
</evidence>
<comment type="caution">
    <text evidence="3">The sequence shown here is derived from an EMBL/GenBank/DDBJ whole genome shotgun (WGS) entry which is preliminary data.</text>
</comment>
<feature type="domain" description="AAA+ ATPase" evidence="2">
    <location>
        <begin position="187"/>
        <end position="325"/>
    </location>
</feature>
<dbReference type="RefSeq" id="WP_168932951.1">
    <property type="nucleotide sequence ID" value="NZ_JABAFX010000002.1"/>
</dbReference>
<dbReference type="SMART" id="SM00382">
    <property type="entry name" value="AAA"/>
    <property type="match status" value="1"/>
</dbReference>
<feature type="coiled-coil region" evidence="1">
    <location>
        <begin position="120"/>
        <end position="149"/>
    </location>
</feature>
<evidence type="ECO:0000313" key="3">
    <source>
        <dbReference type="EMBL" id="NME56079.1"/>
    </source>
</evidence>
<dbReference type="Pfam" id="PF01695">
    <property type="entry name" value="IstB_IS21"/>
    <property type="match status" value="1"/>
</dbReference>
<dbReference type="InterPro" id="IPR027417">
    <property type="entry name" value="P-loop_NTPase"/>
</dbReference>
<evidence type="ECO:0000259" key="2">
    <source>
        <dbReference type="SMART" id="SM00382"/>
    </source>
</evidence>
<keyword evidence="3" id="KW-0547">Nucleotide-binding</keyword>
<reference evidence="3 4" key="1">
    <citation type="submission" date="2020-04" db="EMBL/GenBank/DDBJ databases">
        <authorList>
            <person name="Hitch T.C.A."/>
            <person name="Wylensek D."/>
            <person name="Clavel T."/>
        </authorList>
    </citation>
    <scope>NUCLEOTIDE SEQUENCE [LARGE SCALE GENOMIC DNA]</scope>
    <source>
        <strain evidence="3 4">BSM-383-APC-5F</strain>
    </source>
</reference>
<proteinExistence type="predicted"/>
<accession>A0A848CG39</accession>
<dbReference type="CDD" id="cd00009">
    <property type="entry name" value="AAA"/>
    <property type="match status" value="1"/>
</dbReference>
<dbReference type="PANTHER" id="PTHR30050">
    <property type="entry name" value="CHROMOSOMAL REPLICATION INITIATOR PROTEIN DNAA"/>
    <property type="match status" value="1"/>
</dbReference>
<dbReference type="InterPro" id="IPR002611">
    <property type="entry name" value="IstB_ATP-bd"/>
</dbReference>
<dbReference type="SUPFAM" id="SSF52540">
    <property type="entry name" value="P-loop containing nucleoside triphosphate hydrolases"/>
    <property type="match status" value="1"/>
</dbReference>
<dbReference type="InterPro" id="IPR027383">
    <property type="entry name" value="Znf_put"/>
</dbReference>
<sequence>MNNNQNQCDIVQDLLPLYYDHACSLASCQLVEQHLTDCPKCRNTYEQLANNTINTVIKQESKGVLARHAQKERNKEPNRELQSDEYFHDSDHLIYCAKCHTPRQGRYTLQGRVFMPPIRCKCQQELYEQEETKRKLLEKQAEIERMKASGLQDKALYDYTFDKDNGINPEMAYAHKYVENWEDMKVNSSGLLLWGNVGTGKSFFAGCIANALLEKGVPVLMTNFSRILNTLSGMHFEDRNQFIDSLNRYSLLIIDDLGIERNSEFALEQVFNVIDSRYRSKKPLIVTTNLTLEELNKPTDMAHSRIYDRILERCAPIRINNRNIRKDNASANLHEAKKILL</sequence>
<dbReference type="NCBIfam" id="NF005992">
    <property type="entry name" value="PRK08116.1"/>
    <property type="match status" value="1"/>
</dbReference>
<keyword evidence="3" id="KW-0067">ATP-binding</keyword>
<protein>
    <submittedName>
        <fullName evidence="3">ATP-binding protein</fullName>
    </submittedName>
</protein>
<dbReference type="GO" id="GO:0006260">
    <property type="term" value="P:DNA replication"/>
    <property type="evidence" value="ECO:0007669"/>
    <property type="project" value="TreeGrafter"/>
</dbReference>
<organism evidence="3 4">
    <name type="scientific">Dorea formicigenerans</name>
    <dbReference type="NCBI Taxonomy" id="39486"/>
    <lineage>
        <taxon>Bacteria</taxon>
        <taxon>Bacillati</taxon>
        <taxon>Bacillota</taxon>
        <taxon>Clostridia</taxon>
        <taxon>Lachnospirales</taxon>
        <taxon>Lachnospiraceae</taxon>
        <taxon>Dorea</taxon>
    </lineage>
</organism>
<gene>
    <name evidence="3" type="ORF">HF855_01235</name>
</gene>
<dbReference type="AlphaFoldDB" id="A0A848CG39"/>
<dbReference type="Gene3D" id="3.40.50.300">
    <property type="entry name" value="P-loop containing nucleotide triphosphate hydrolases"/>
    <property type="match status" value="1"/>
</dbReference>
<name>A0A848CG39_9FIRM</name>
<evidence type="ECO:0000313" key="4">
    <source>
        <dbReference type="Proteomes" id="UP000580130"/>
    </source>
</evidence>
<dbReference type="PANTHER" id="PTHR30050:SF4">
    <property type="entry name" value="ATP-BINDING PROTEIN RV3427C IN INSERTION SEQUENCE-RELATED"/>
    <property type="match status" value="1"/>
</dbReference>
<dbReference type="Pfam" id="PF13490">
    <property type="entry name" value="zf-HC2"/>
    <property type="match status" value="1"/>
</dbReference>
<dbReference type="Proteomes" id="UP000580130">
    <property type="component" value="Unassembled WGS sequence"/>
</dbReference>